<dbReference type="PROSITE" id="PS50110">
    <property type="entry name" value="RESPONSE_REGULATORY"/>
    <property type="match status" value="1"/>
</dbReference>
<keyword evidence="5" id="KW-1185">Reference proteome</keyword>
<comment type="caution">
    <text evidence="4">The sequence shown here is derived from an EMBL/GenBank/DDBJ whole genome shotgun (WGS) entry which is preliminary data.</text>
</comment>
<organism evidence="4 5">
    <name type="scientific">Ensifer oleiphilus</name>
    <dbReference type="NCBI Taxonomy" id="2742698"/>
    <lineage>
        <taxon>Bacteria</taxon>
        <taxon>Pseudomonadati</taxon>
        <taxon>Pseudomonadota</taxon>
        <taxon>Alphaproteobacteria</taxon>
        <taxon>Hyphomicrobiales</taxon>
        <taxon>Rhizobiaceae</taxon>
        <taxon>Sinorhizobium/Ensifer group</taxon>
        <taxon>Ensifer</taxon>
    </lineage>
</organism>
<name>A0A7Y6ULG0_9HYPH</name>
<proteinExistence type="predicted"/>
<feature type="region of interest" description="Disordered" evidence="2">
    <location>
        <begin position="1"/>
        <end position="29"/>
    </location>
</feature>
<keyword evidence="1" id="KW-0597">Phosphoprotein</keyword>
<reference evidence="4 5" key="1">
    <citation type="submission" date="2020-06" db="EMBL/GenBank/DDBJ databases">
        <authorList>
            <person name="Grouzdev D.S."/>
        </authorList>
    </citation>
    <scope>NUCLEOTIDE SEQUENCE [LARGE SCALE GENOMIC DNA]</scope>
    <source>
        <strain evidence="4 5">HO-A22</strain>
    </source>
</reference>
<dbReference type="Proteomes" id="UP000520198">
    <property type="component" value="Unassembled WGS sequence"/>
</dbReference>
<dbReference type="InterPro" id="IPR001789">
    <property type="entry name" value="Sig_transdc_resp-reg_receiver"/>
</dbReference>
<feature type="domain" description="Response regulatory" evidence="3">
    <location>
        <begin position="50"/>
        <end position="169"/>
    </location>
</feature>
<dbReference type="RefSeq" id="WP_176351580.1">
    <property type="nucleotide sequence ID" value="NZ_JABWDU010000001.1"/>
</dbReference>
<dbReference type="SUPFAM" id="SSF52172">
    <property type="entry name" value="CheY-like"/>
    <property type="match status" value="1"/>
</dbReference>
<evidence type="ECO:0000313" key="5">
    <source>
        <dbReference type="Proteomes" id="UP000520198"/>
    </source>
</evidence>
<dbReference type="AlphaFoldDB" id="A0A7Y6ULG0"/>
<evidence type="ECO:0000259" key="3">
    <source>
        <dbReference type="PROSITE" id="PS50110"/>
    </source>
</evidence>
<dbReference type="GO" id="GO:0000160">
    <property type="term" value="P:phosphorelay signal transduction system"/>
    <property type="evidence" value="ECO:0007669"/>
    <property type="project" value="InterPro"/>
</dbReference>
<gene>
    <name evidence="4" type="ORF">HT585_03255</name>
</gene>
<dbReference type="EMBL" id="JABWDU010000001">
    <property type="protein sequence ID" value="NVD37859.1"/>
    <property type="molecule type" value="Genomic_DNA"/>
</dbReference>
<evidence type="ECO:0000256" key="2">
    <source>
        <dbReference type="SAM" id="MobiDB-lite"/>
    </source>
</evidence>
<dbReference type="InterPro" id="IPR011006">
    <property type="entry name" value="CheY-like_superfamily"/>
</dbReference>
<evidence type="ECO:0000313" key="4">
    <source>
        <dbReference type="EMBL" id="NVD37859.1"/>
    </source>
</evidence>
<evidence type="ECO:0000256" key="1">
    <source>
        <dbReference type="PROSITE-ProRule" id="PRU00169"/>
    </source>
</evidence>
<feature type="modified residue" description="4-aspartylphosphate" evidence="1">
    <location>
        <position position="103"/>
    </location>
</feature>
<accession>A0A7Y6ULG0</accession>
<dbReference type="Gene3D" id="3.40.50.2300">
    <property type="match status" value="1"/>
</dbReference>
<protein>
    <submittedName>
        <fullName evidence="4">Response regulator</fullName>
    </submittedName>
</protein>
<sequence length="173" mass="19366">MAALQGGTAAIGRRRNDTYSPPSRLPIAGAHRRMAPGHSGTWTIMTQKAHILLVDDDPAENLILRGLIRKVSTIQIELHYCQTIESALEFLRSGKPVSMVLMDNRLQPQRDFRETVPALRHQGFIGPIGVISGSLVEPYFQNLEEYGADFRIDKSEIDPTAIEFILREYLAPN</sequence>